<dbReference type="EMBL" id="AVOT02000220">
    <property type="protein sequence ID" value="MBW0461776.1"/>
    <property type="molecule type" value="Genomic_DNA"/>
</dbReference>
<dbReference type="Gene3D" id="2.40.70.10">
    <property type="entry name" value="Acid Proteases"/>
    <property type="match status" value="1"/>
</dbReference>
<accession>A0A9Q3BAC7</accession>
<comment type="caution">
    <text evidence="1">The sequence shown here is derived from an EMBL/GenBank/DDBJ whole genome shotgun (WGS) entry which is preliminary data.</text>
</comment>
<dbReference type="Proteomes" id="UP000765509">
    <property type="component" value="Unassembled WGS sequence"/>
</dbReference>
<protein>
    <recommendedName>
        <fullName evidence="3">Reverse transcriptase domain-containing protein</fullName>
    </recommendedName>
</protein>
<evidence type="ECO:0000313" key="2">
    <source>
        <dbReference type="Proteomes" id="UP000765509"/>
    </source>
</evidence>
<dbReference type="AlphaFoldDB" id="A0A9Q3BAC7"/>
<dbReference type="OrthoDB" id="2684341at2759"/>
<reference evidence="1" key="1">
    <citation type="submission" date="2021-03" db="EMBL/GenBank/DDBJ databases">
        <title>Draft genome sequence of rust myrtle Austropuccinia psidii MF-1, a brazilian biotype.</title>
        <authorList>
            <person name="Quecine M.C."/>
            <person name="Pachon D.M.R."/>
            <person name="Bonatelli M.L."/>
            <person name="Correr F.H."/>
            <person name="Franceschini L.M."/>
            <person name="Leite T.F."/>
            <person name="Margarido G.R.A."/>
            <person name="Almeida C.A."/>
            <person name="Ferrarezi J.A."/>
            <person name="Labate C.A."/>
        </authorList>
    </citation>
    <scope>NUCLEOTIDE SEQUENCE</scope>
    <source>
        <strain evidence="1">MF-1</strain>
    </source>
</reference>
<sequence length="200" mass="23057">MSPLPLFVTHHAKHMVYLPSFPSFEWEFLVIDNSKGEDLILGFDFLRNFNTCIHWRKGMITFNPDYEDSSDPFIPLINDFSCAKTCADLSLLSSRNEVLKELKEFGEDNSVSSLHVFHGNMDLLPSSYCDSPEELWHEEEDPEGIETMMKAFPSDYHQYLDVFFKVKAEKVPPHSSCDHHIEMEGYLPPVGVIYSLSNQE</sequence>
<dbReference type="InterPro" id="IPR021109">
    <property type="entry name" value="Peptidase_aspartic_dom_sf"/>
</dbReference>
<organism evidence="1 2">
    <name type="scientific">Austropuccinia psidii MF-1</name>
    <dbReference type="NCBI Taxonomy" id="1389203"/>
    <lineage>
        <taxon>Eukaryota</taxon>
        <taxon>Fungi</taxon>
        <taxon>Dikarya</taxon>
        <taxon>Basidiomycota</taxon>
        <taxon>Pucciniomycotina</taxon>
        <taxon>Pucciniomycetes</taxon>
        <taxon>Pucciniales</taxon>
        <taxon>Sphaerophragmiaceae</taxon>
        <taxon>Austropuccinia</taxon>
    </lineage>
</organism>
<keyword evidence="2" id="KW-1185">Reference proteome</keyword>
<name>A0A9Q3BAC7_9BASI</name>
<proteinExistence type="predicted"/>
<evidence type="ECO:0008006" key="3">
    <source>
        <dbReference type="Google" id="ProtNLM"/>
    </source>
</evidence>
<evidence type="ECO:0000313" key="1">
    <source>
        <dbReference type="EMBL" id="MBW0461776.1"/>
    </source>
</evidence>
<gene>
    <name evidence="1" type="ORF">O181_001491</name>
</gene>